<accession>S8FUI4</accession>
<protein>
    <submittedName>
        <fullName evidence="1">Uncharacterized protein</fullName>
    </submittedName>
</protein>
<keyword evidence="2" id="KW-1185">Reference proteome</keyword>
<sequence>MTAFSEGRSWSLTIPSNPTHAAHPRLLVHSQAFIDNVNPAPRRSSSGTTTWRLVLDGDSAALIASPRLGAGDDEGTAVGPYGINTTEQFLTVYGRARYISAPGSRSSTLLLKTLANASMRTSAAAVWTVPIARTTFRRTSAYASDTVYIAPQSSQCQT</sequence>
<dbReference type="EMBL" id="KE504139">
    <property type="protein sequence ID" value="EPT01895.1"/>
    <property type="molecule type" value="Genomic_DNA"/>
</dbReference>
<proteinExistence type="predicted"/>
<dbReference type="InParanoid" id="S8FUI4"/>
<dbReference type="Proteomes" id="UP000015241">
    <property type="component" value="Unassembled WGS sequence"/>
</dbReference>
<evidence type="ECO:0000313" key="2">
    <source>
        <dbReference type="Proteomes" id="UP000015241"/>
    </source>
</evidence>
<name>S8FUI4_FOMSC</name>
<evidence type="ECO:0000313" key="1">
    <source>
        <dbReference type="EMBL" id="EPT01895.1"/>
    </source>
</evidence>
<dbReference type="AlphaFoldDB" id="S8FUI4"/>
<gene>
    <name evidence="1" type="ORF">FOMPIDRAFT_1048488</name>
</gene>
<reference evidence="1 2" key="1">
    <citation type="journal article" date="2012" name="Science">
        <title>The Paleozoic origin of enzymatic lignin decomposition reconstructed from 31 fungal genomes.</title>
        <authorList>
            <person name="Floudas D."/>
            <person name="Binder M."/>
            <person name="Riley R."/>
            <person name="Barry K."/>
            <person name="Blanchette R.A."/>
            <person name="Henrissat B."/>
            <person name="Martinez A.T."/>
            <person name="Otillar R."/>
            <person name="Spatafora J.W."/>
            <person name="Yadav J.S."/>
            <person name="Aerts A."/>
            <person name="Benoit I."/>
            <person name="Boyd A."/>
            <person name="Carlson A."/>
            <person name="Copeland A."/>
            <person name="Coutinho P.M."/>
            <person name="de Vries R.P."/>
            <person name="Ferreira P."/>
            <person name="Findley K."/>
            <person name="Foster B."/>
            <person name="Gaskell J."/>
            <person name="Glotzer D."/>
            <person name="Gorecki P."/>
            <person name="Heitman J."/>
            <person name="Hesse C."/>
            <person name="Hori C."/>
            <person name="Igarashi K."/>
            <person name="Jurgens J.A."/>
            <person name="Kallen N."/>
            <person name="Kersten P."/>
            <person name="Kohler A."/>
            <person name="Kuees U."/>
            <person name="Kumar T.K.A."/>
            <person name="Kuo A."/>
            <person name="LaButti K."/>
            <person name="Larrondo L.F."/>
            <person name="Lindquist E."/>
            <person name="Ling A."/>
            <person name="Lombard V."/>
            <person name="Lucas S."/>
            <person name="Lundell T."/>
            <person name="Martin R."/>
            <person name="McLaughlin D.J."/>
            <person name="Morgenstern I."/>
            <person name="Morin E."/>
            <person name="Murat C."/>
            <person name="Nagy L.G."/>
            <person name="Nolan M."/>
            <person name="Ohm R.A."/>
            <person name="Patyshakuliyeva A."/>
            <person name="Rokas A."/>
            <person name="Ruiz-Duenas F.J."/>
            <person name="Sabat G."/>
            <person name="Salamov A."/>
            <person name="Samejima M."/>
            <person name="Schmutz J."/>
            <person name="Slot J.C."/>
            <person name="St John F."/>
            <person name="Stenlid J."/>
            <person name="Sun H."/>
            <person name="Sun S."/>
            <person name="Syed K."/>
            <person name="Tsang A."/>
            <person name="Wiebenga A."/>
            <person name="Young D."/>
            <person name="Pisabarro A."/>
            <person name="Eastwood D.C."/>
            <person name="Martin F."/>
            <person name="Cullen D."/>
            <person name="Grigoriev I.V."/>
            <person name="Hibbett D.S."/>
        </authorList>
    </citation>
    <scope>NUCLEOTIDE SEQUENCE</scope>
    <source>
        <strain evidence="2">FP-58527</strain>
    </source>
</reference>
<dbReference type="STRING" id="743788.S8FUI4"/>
<organism evidence="1 2">
    <name type="scientific">Fomitopsis schrenkii</name>
    <name type="common">Brown rot fungus</name>
    <dbReference type="NCBI Taxonomy" id="2126942"/>
    <lineage>
        <taxon>Eukaryota</taxon>
        <taxon>Fungi</taxon>
        <taxon>Dikarya</taxon>
        <taxon>Basidiomycota</taxon>
        <taxon>Agaricomycotina</taxon>
        <taxon>Agaricomycetes</taxon>
        <taxon>Polyporales</taxon>
        <taxon>Fomitopsis</taxon>
    </lineage>
</organism>
<dbReference type="HOGENOM" id="CLU_1669429_0_0_1"/>